<name>A0A5C6S8F9_9RHOB</name>
<dbReference type="InterPro" id="IPR019587">
    <property type="entry name" value="Polyketide_cyclase/dehydratase"/>
</dbReference>
<comment type="caution">
    <text evidence="1">The sequence shown here is derived from an EMBL/GenBank/DDBJ whole genome shotgun (WGS) entry which is preliminary data.</text>
</comment>
<organism evidence="1 2">
    <name type="scientific">Paracoccus aurantiacus</name>
    <dbReference type="NCBI Taxonomy" id="2599412"/>
    <lineage>
        <taxon>Bacteria</taxon>
        <taxon>Pseudomonadati</taxon>
        <taxon>Pseudomonadota</taxon>
        <taxon>Alphaproteobacteria</taxon>
        <taxon>Rhodobacterales</taxon>
        <taxon>Paracoccaceae</taxon>
        <taxon>Paracoccus</taxon>
    </lineage>
</organism>
<evidence type="ECO:0000313" key="2">
    <source>
        <dbReference type="Proteomes" id="UP000321562"/>
    </source>
</evidence>
<dbReference type="SUPFAM" id="SSF55961">
    <property type="entry name" value="Bet v1-like"/>
    <property type="match status" value="1"/>
</dbReference>
<gene>
    <name evidence="1" type="ORF">FQV27_02165</name>
</gene>
<dbReference type="AlphaFoldDB" id="A0A5C6S8F9"/>
<reference evidence="1 2" key="1">
    <citation type="submission" date="2019-08" db="EMBL/GenBank/DDBJ databases">
        <authorList>
            <person name="Ye J."/>
        </authorList>
    </citation>
    <scope>NUCLEOTIDE SEQUENCE [LARGE SCALE GENOMIC DNA]</scope>
    <source>
        <strain evidence="1 2">TK008</strain>
    </source>
</reference>
<proteinExistence type="predicted"/>
<protein>
    <submittedName>
        <fullName evidence="1">Polyketide cyclase/dehydrase</fullName>
    </submittedName>
</protein>
<sequence length="134" mass="14677">MWSNETAIEIDATPDRIWSCFSDVAGWPEWNAGIESIELLGPFERGSRFIMKPPEMEPLETELVEVTPDAGFTDLTELGENAVRVEHLIEPMTGGVRVIYRATVSGPQAAEIGPMVTSDFADVLAALKRKVEAG</sequence>
<dbReference type="Gene3D" id="3.30.530.20">
    <property type="match status" value="1"/>
</dbReference>
<dbReference type="RefSeq" id="WP_147096175.1">
    <property type="nucleotide sequence ID" value="NZ_JBHUFH010000002.1"/>
</dbReference>
<dbReference type="OrthoDB" id="9805228at2"/>
<dbReference type="EMBL" id="VOPL01000001">
    <property type="protein sequence ID" value="TXB70690.1"/>
    <property type="molecule type" value="Genomic_DNA"/>
</dbReference>
<dbReference type="InterPro" id="IPR023393">
    <property type="entry name" value="START-like_dom_sf"/>
</dbReference>
<dbReference type="Pfam" id="PF10604">
    <property type="entry name" value="Polyketide_cyc2"/>
    <property type="match status" value="1"/>
</dbReference>
<dbReference type="Proteomes" id="UP000321562">
    <property type="component" value="Unassembled WGS sequence"/>
</dbReference>
<evidence type="ECO:0000313" key="1">
    <source>
        <dbReference type="EMBL" id="TXB70690.1"/>
    </source>
</evidence>
<keyword evidence="2" id="KW-1185">Reference proteome</keyword>
<accession>A0A5C6S8F9</accession>